<dbReference type="EMBL" id="CM029047">
    <property type="protein sequence ID" value="KAG2585617.1"/>
    <property type="molecule type" value="Genomic_DNA"/>
</dbReference>
<evidence type="ECO:0000256" key="1">
    <source>
        <dbReference type="SAM" id="MobiDB-lite"/>
    </source>
</evidence>
<feature type="compositionally biased region" description="Basic and acidic residues" evidence="1">
    <location>
        <begin position="1"/>
        <end position="26"/>
    </location>
</feature>
<accession>A0A8T0RHX7</accession>
<dbReference type="AlphaFoldDB" id="A0A8T0RHX7"/>
<proteinExistence type="predicted"/>
<name>A0A8T0RHX7_PANVG</name>
<reference evidence="2 3" key="1">
    <citation type="submission" date="2020-05" db="EMBL/GenBank/DDBJ databases">
        <title>WGS assembly of Panicum virgatum.</title>
        <authorList>
            <person name="Lovell J.T."/>
            <person name="Jenkins J."/>
            <person name="Shu S."/>
            <person name="Juenger T.E."/>
            <person name="Schmutz J."/>
        </authorList>
    </citation>
    <scope>NUCLEOTIDE SEQUENCE [LARGE SCALE GENOMIC DNA]</scope>
    <source>
        <strain evidence="3">cv. AP13</strain>
    </source>
</reference>
<organism evidence="2 3">
    <name type="scientific">Panicum virgatum</name>
    <name type="common">Blackwell switchgrass</name>
    <dbReference type="NCBI Taxonomy" id="38727"/>
    <lineage>
        <taxon>Eukaryota</taxon>
        <taxon>Viridiplantae</taxon>
        <taxon>Streptophyta</taxon>
        <taxon>Embryophyta</taxon>
        <taxon>Tracheophyta</taxon>
        <taxon>Spermatophyta</taxon>
        <taxon>Magnoliopsida</taxon>
        <taxon>Liliopsida</taxon>
        <taxon>Poales</taxon>
        <taxon>Poaceae</taxon>
        <taxon>PACMAD clade</taxon>
        <taxon>Panicoideae</taxon>
        <taxon>Panicodae</taxon>
        <taxon>Paniceae</taxon>
        <taxon>Panicinae</taxon>
        <taxon>Panicum</taxon>
        <taxon>Panicum sect. Hiantes</taxon>
    </lineage>
</organism>
<dbReference type="Proteomes" id="UP000823388">
    <property type="component" value="Chromosome 6K"/>
</dbReference>
<evidence type="ECO:0000313" key="3">
    <source>
        <dbReference type="Proteomes" id="UP000823388"/>
    </source>
</evidence>
<keyword evidence="3" id="KW-1185">Reference proteome</keyword>
<gene>
    <name evidence="2" type="ORF">PVAP13_6KG402250</name>
</gene>
<comment type="caution">
    <text evidence="2">The sequence shown here is derived from an EMBL/GenBank/DDBJ whole genome shotgun (WGS) entry which is preliminary data.</text>
</comment>
<evidence type="ECO:0000313" key="2">
    <source>
        <dbReference type="EMBL" id="KAG2585617.1"/>
    </source>
</evidence>
<sequence length="96" mass="10330">MLPEKKAELNAKKRQDYHRKQAEKRSVAMTNTPQSEVLHVGGTTSFMETPESAMIHGVGFAGLSDFPQSEVLHVGGTTSFMETPQSAMIHSVGAAG</sequence>
<feature type="region of interest" description="Disordered" evidence="1">
    <location>
        <begin position="1"/>
        <end position="33"/>
    </location>
</feature>
<protein>
    <submittedName>
        <fullName evidence="2">Uncharacterized protein</fullName>
    </submittedName>
</protein>